<dbReference type="SMART" id="SM00450">
    <property type="entry name" value="RHOD"/>
    <property type="match status" value="1"/>
</dbReference>
<dbReference type="Pfam" id="PF00581">
    <property type="entry name" value="Rhodanese"/>
    <property type="match status" value="1"/>
</dbReference>
<reference evidence="2 3" key="1">
    <citation type="submission" date="2016-10" db="EMBL/GenBank/DDBJ databases">
        <authorList>
            <person name="de Groot N.N."/>
        </authorList>
    </citation>
    <scope>NUCLEOTIDE SEQUENCE [LARGE SCALE GENOMIC DNA]</scope>
    <source>
        <strain evidence="2 3">DSM 11443</strain>
    </source>
</reference>
<sequence>MPDLLKITGDKTKLVIETVDGPVEIVRQQNDMQLITGVLQSMVPVPGVIPVGELEVLAALADPEFLVVDMREPEWRLKATIPGSVSIPFSEVTQRLEELGCTRDAKGWVCTVAKKVVAFCNGPACPQSPTAFHAMVRDGFPPERIYYYRGGMQDWLVLGLTTTSVPAR</sequence>
<proteinExistence type="predicted"/>
<dbReference type="Gene3D" id="3.40.250.10">
    <property type="entry name" value="Rhodanese-like domain"/>
    <property type="match status" value="1"/>
</dbReference>
<dbReference type="SUPFAM" id="SSF52821">
    <property type="entry name" value="Rhodanese/Cell cycle control phosphatase"/>
    <property type="match status" value="1"/>
</dbReference>
<dbReference type="InterPro" id="IPR036873">
    <property type="entry name" value="Rhodanese-like_dom_sf"/>
</dbReference>
<protein>
    <submittedName>
        <fullName evidence="2">Rhodanese-related sulfurtransferase</fullName>
    </submittedName>
</protein>
<dbReference type="CDD" id="cd00158">
    <property type="entry name" value="RHOD"/>
    <property type="match status" value="1"/>
</dbReference>
<dbReference type="EMBL" id="FOMW01000020">
    <property type="protein sequence ID" value="SFF13763.1"/>
    <property type="molecule type" value="Genomic_DNA"/>
</dbReference>
<dbReference type="PROSITE" id="PS50206">
    <property type="entry name" value="RHODANESE_3"/>
    <property type="match status" value="1"/>
</dbReference>
<dbReference type="RefSeq" id="WP_093925342.1">
    <property type="nucleotide sequence ID" value="NZ_FOMW01000020.1"/>
</dbReference>
<dbReference type="STRING" id="74348.SAMN04488523_12037"/>
<accession>A0A1I2G9B3</accession>
<keyword evidence="2" id="KW-0808">Transferase</keyword>
<feature type="domain" description="Rhodanese" evidence="1">
    <location>
        <begin position="61"/>
        <end position="164"/>
    </location>
</feature>
<organism evidence="2 3">
    <name type="scientific">Sulfitobacter brevis</name>
    <dbReference type="NCBI Taxonomy" id="74348"/>
    <lineage>
        <taxon>Bacteria</taxon>
        <taxon>Pseudomonadati</taxon>
        <taxon>Pseudomonadota</taxon>
        <taxon>Alphaproteobacteria</taxon>
        <taxon>Rhodobacterales</taxon>
        <taxon>Roseobacteraceae</taxon>
        <taxon>Sulfitobacter</taxon>
    </lineage>
</organism>
<dbReference type="Proteomes" id="UP000198977">
    <property type="component" value="Unassembled WGS sequence"/>
</dbReference>
<evidence type="ECO:0000259" key="1">
    <source>
        <dbReference type="PROSITE" id="PS50206"/>
    </source>
</evidence>
<name>A0A1I2G9B3_9RHOB</name>
<evidence type="ECO:0000313" key="3">
    <source>
        <dbReference type="Proteomes" id="UP000198977"/>
    </source>
</evidence>
<dbReference type="AlphaFoldDB" id="A0A1I2G9B3"/>
<gene>
    <name evidence="2" type="ORF">SAMN04488523_12037</name>
</gene>
<dbReference type="InterPro" id="IPR001763">
    <property type="entry name" value="Rhodanese-like_dom"/>
</dbReference>
<keyword evidence="3" id="KW-1185">Reference proteome</keyword>
<dbReference type="OrthoDB" id="9784513at2"/>
<dbReference type="GO" id="GO:0016740">
    <property type="term" value="F:transferase activity"/>
    <property type="evidence" value="ECO:0007669"/>
    <property type="project" value="UniProtKB-KW"/>
</dbReference>
<evidence type="ECO:0000313" key="2">
    <source>
        <dbReference type="EMBL" id="SFF13763.1"/>
    </source>
</evidence>